<dbReference type="Proteomes" id="UP001582793">
    <property type="component" value="Unassembled WGS sequence"/>
</dbReference>
<accession>A0ABV5D294</accession>
<keyword evidence="2" id="KW-1185">Reference proteome</keyword>
<dbReference type="RefSeq" id="WP_375737020.1">
    <property type="nucleotide sequence ID" value="NZ_JBCGDC010000207.1"/>
</dbReference>
<sequence length="192" mass="21170">MIPLDSLGEWLRARFPRRASPQWWQALFESVESAVSPLRNVDRSQRISDLKISAVAAILAVERRDIDASLGAYWLLRLAAAAVRLDLPVSELPVVLTPDGSAAWALDHVPLPRDEAVAAAQSRRGQYLAADESFFAPVGSPYDSVSQEPDAQALALRGVERILSALPWIADRLTNPEIRREVQAWLAIEGQL</sequence>
<evidence type="ECO:0000313" key="1">
    <source>
        <dbReference type="EMBL" id="MFB6398164.1"/>
    </source>
</evidence>
<dbReference type="EMBL" id="JBCGDC010000207">
    <property type="protein sequence ID" value="MFB6398164.1"/>
    <property type="molecule type" value="Genomic_DNA"/>
</dbReference>
<evidence type="ECO:0000313" key="2">
    <source>
        <dbReference type="Proteomes" id="UP001582793"/>
    </source>
</evidence>
<protein>
    <submittedName>
        <fullName evidence="1">Uncharacterized protein</fullName>
    </submittedName>
</protein>
<name>A0ABV5D294_9ACTN</name>
<reference evidence="1 2" key="1">
    <citation type="submission" date="2024-04" db="EMBL/GenBank/DDBJ databases">
        <title>Polymorphospora sp. isolated from Baiyangdian Lake in Xiong'an New Area.</title>
        <authorList>
            <person name="Zhang X."/>
            <person name="Liu J."/>
        </authorList>
    </citation>
    <scope>NUCLEOTIDE SEQUENCE [LARGE SCALE GENOMIC DNA]</scope>
    <source>
        <strain evidence="1 2">2-325</strain>
    </source>
</reference>
<proteinExistence type="predicted"/>
<gene>
    <name evidence="1" type="ORF">AAFH96_34575</name>
</gene>
<organism evidence="1 2">
    <name type="scientific">Polymorphospora lycopeni</name>
    <dbReference type="NCBI Taxonomy" id="3140240"/>
    <lineage>
        <taxon>Bacteria</taxon>
        <taxon>Bacillati</taxon>
        <taxon>Actinomycetota</taxon>
        <taxon>Actinomycetes</taxon>
        <taxon>Micromonosporales</taxon>
        <taxon>Micromonosporaceae</taxon>
        <taxon>Polymorphospora</taxon>
    </lineage>
</organism>
<comment type="caution">
    <text evidence="1">The sequence shown here is derived from an EMBL/GenBank/DDBJ whole genome shotgun (WGS) entry which is preliminary data.</text>
</comment>